<dbReference type="AlphaFoldDB" id="A0A655DKG2"/>
<reference evidence="1 2" key="1">
    <citation type="submission" date="2015-03" db="EMBL/GenBank/DDBJ databases">
        <authorList>
            <consortium name="Pathogen Informatics"/>
        </authorList>
    </citation>
    <scope>NUCLEOTIDE SEQUENCE [LARGE SCALE GENOMIC DNA]</scope>
    <source>
        <strain evidence="1 2">A1104</strain>
    </source>
</reference>
<sequence length="76" mass="8689">MLTLFRRTRRPLTRWFYALANLMLISPGLPIFKPRGFPELAQFTFIRQQKRSGIHAGTFFGIGALDGPNDLLILNV</sequence>
<evidence type="ECO:0000313" key="2">
    <source>
        <dbReference type="Proteomes" id="UP000041314"/>
    </source>
</evidence>
<accession>A0A655DKG2</accession>
<dbReference type="Proteomes" id="UP000041314">
    <property type="component" value="Unassembled WGS sequence"/>
</dbReference>
<protein>
    <submittedName>
        <fullName evidence="1">Uncharacterized protein</fullName>
    </submittedName>
</protein>
<evidence type="ECO:0000313" key="1">
    <source>
        <dbReference type="EMBL" id="CNU72508.1"/>
    </source>
</evidence>
<dbReference type="EMBL" id="CQPA01000032">
    <property type="protein sequence ID" value="CNU72508.1"/>
    <property type="molecule type" value="Genomic_DNA"/>
</dbReference>
<organism evidence="1 2">
    <name type="scientific">Salmonella enterica subsp. enterica serovar Bovismorbificans</name>
    <dbReference type="NCBI Taxonomy" id="58097"/>
    <lineage>
        <taxon>Bacteria</taxon>
        <taxon>Pseudomonadati</taxon>
        <taxon>Pseudomonadota</taxon>
        <taxon>Gammaproteobacteria</taxon>
        <taxon>Enterobacterales</taxon>
        <taxon>Enterobacteriaceae</taxon>
        <taxon>Salmonella</taxon>
    </lineage>
</organism>
<name>A0A655DKG2_SALET</name>
<gene>
    <name evidence="1" type="ORF">ERS008198_03421</name>
</gene>
<proteinExistence type="predicted"/>